<dbReference type="Pfam" id="PF16976">
    <property type="entry name" value="RcpC"/>
    <property type="match status" value="1"/>
</dbReference>
<feature type="compositionally biased region" description="Low complexity" evidence="1">
    <location>
        <begin position="202"/>
        <end position="216"/>
    </location>
</feature>
<comment type="caution">
    <text evidence="3">The sequence shown here is derived from an EMBL/GenBank/DDBJ whole genome shotgun (WGS) entry which is preliminary data.</text>
</comment>
<feature type="domain" description="SAF" evidence="2">
    <location>
        <begin position="40"/>
        <end position="104"/>
    </location>
</feature>
<protein>
    <recommendedName>
        <fullName evidence="2">SAF domain-containing protein</fullName>
    </recommendedName>
</protein>
<dbReference type="RefSeq" id="WP_345037908.1">
    <property type="nucleotide sequence ID" value="NZ_BAABBA010000003.1"/>
</dbReference>
<dbReference type="EMBL" id="BAABBA010000003">
    <property type="protein sequence ID" value="GAA4286418.1"/>
    <property type="molecule type" value="Genomic_DNA"/>
</dbReference>
<dbReference type="InterPro" id="IPR013974">
    <property type="entry name" value="SAF"/>
</dbReference>
<evidence type="ECO:0000256" key="1">
    <source>
        <dbReference type="SAM" id="MobiDB-lite"/>
    </source>
</evidence>
<evidence type="ECO:0000313" key="3">
    <source>
        <dbReference type="EMBL" id="GAA4286418.1"/>
    </source>
</evidence>
<evidence type="ECO:0000313" key="4">
    <source>
        <dbReference type="Proteomes" id="UP001499841"/>
    </source>
</evidence>
<accession>A0ABP8ER55</accession>
<organism evidence="3 4">
    <name type="scientific">Georgenia daeguensis</name>
    <dbReference type="NCBI Taxonomy" id="908355"/>
    <lineage>
        <taxon>Bacteria</taxon>
        <taxon>Bacillati</taxon>
        <taxon>Actinomycetota</taxon>
        <taxon>Actinomycetes</taxon>
        <taxon>Micrococcales</taxon>
        <taxon>Bogoriellaceae</taxon>
        <taxon>Georgenia</taxon>
    </lineage>
</organism>
<name>A0ABP8ER55_9MICO</name>
<keyword evidence="4" id="KW-1185">Reference proteome</keyword>
<dbReference type="SMART" id="SM00858">
    <property type="entry name" value="SAF"/>
    <property type="match status" value="1"/>
</dbReference>
<reference evidence="4" key="1">
    <citation type="journal article" date="2019" name="Int. J. Syst. Evol. Microbiol.">
        <title>The Global Catalogue of Microorganisms (GCM) 10K type strain sequencing project: providing services to taxonomists for standard genome sequencing and annotation.</title>
        <authorList>
            <consortium name="The Broad Institute Genomics Platform"/>
            <consortium name="The Broad Institute Genome Sequencing Center for Infectious Disease"/>
            <person name="Wu L."/>
            <person name="Ma J."/>
        </authorList>
    </citation>
    <scope>NUCLEOTIDE SEQUENCE [LARGE SCALE GENOMIC DNA]</scope>
    <source>
        <strain evidence="4">JCM 17459</strain>
    </source>
</reference>
<dbReference type="CDD" id="cd11614">
    <property type="entry name" value="SAF_CpaB_FlgA_like"/>
    <property type="match status" value="1"/>
</dbReference>
<feature type="region of interest" description="Disordered" evidence="1">
    <location>
        <begin position="190"/>
        <end position="216"/>
    </location>
</feature>
<gene>
    <name evidence="3" type="ORF">GCM10022262_07770</name>
</gene>
<dbReference type="InterPro" id="IPR031571">
    <property type="entry name" value="RcpC_dom"/>
</dbReference>
<sequence length="269" mass="27102">MNRRVLAALAAVLLAILGGTLLIGYVGRADARAVAALEPVEVLVASVPIGEGTSAEALTESVTVKSIPGSAVAPGALTTLDDVAGMVTAGELVPGEQLASHRFVTAEVAAARTAVEVPAGLHQVTVQLDPVRVLGGHLTEGDTVGVFISLAAEAAGAEGEAATPAPGESGNQTHLVLHKALVTRVQGAVAPATPTADSDEVAPAASTEAAQAPAESVPTAQIMVTLALGAPDAEKLVYAAEFEQIWLSIEDDEASVDGTRAVTRENVYQ</sequence>
<evidence type="ECO:0000259" key="2">
    <source>
        <dbReference type="SMART" id="SM00858"/>
    </source>
</evidence>
<dbReference type="Proteomes" id="UP001499841">
    <property type="component" value="Unassembled WGS sequence"/>
</dbReference>
<proteinExistence type="predicted"/>